<sequence>MELGVMLFGFGASLTRRFQSSRTSFWRTAEVRERFSLLVVLNQQFIFAFLGGVLTVQIWVEALCKTVFFAIMWRTPVTVEFDDAKVFEFVLASCFGIFLFPS</sequence>
<comment type="caution">
    <text evidence="1">The sequence shown here is derived from an EMBL/GenBank/DDBJ whole genome shotgun (WGS) entry which is preliminary data.</text>
</comment>
<evidence type="ECO:0000313" key="2">
    <source>
        <dbReference type="Proteomes" id="UP000886595"/>
    </source>
</evidence>
<evidence type="ECO:0000313" key="1">
    <source>
        <dbReference type="EMBL" id="KAG2307626.1"/>
    </source>
</evidence>
<proteinExistence type="predicted"/>
<gene>
    <name evidence="1" type="ORF">Bca52824_027374</name>
</gene>
<reference evidence="1 2" key="1">
    <citation type="submission" date="2020-02" db="EMBL/GenBank/DDBJ databases">
        <authorList>
            <person name="Ma Q."/>
            <person name="Huang Y."/>
            <person name="Song X."/>
            <person name="Pei D."/>
        </authorList>
    </citation>
    <scope>NUCLEOTIDE SEQUENCE [LARGE SCALE GENOMIC DNA]</scope>
    <source>
        <strain evidence="1">Sxm20200214</strain>
        <tissue evidence="1">Leaf</tissue>
    </source>
</reference>
<keyword evidence="2" id="KW-1185">Reference proteome</keyword>
<accession>A0A8X7VAG7</accession>
<organism evidence="1 2">
    <name type="scientific">Brassica carinata</name>
    <name type="common">Ethiopian mustard</name>
    <name type="synonym">Abyssinian cabbage</name>
    <dbReference type="NCBI Taxonomy" id="52824"/>
    <lineage>
        <taxon>Eukaryota</taxon>
        <taxon>Viridiplantae</taxon>
        <taxon>Streptophyta</taxon>
        <taxon>Embryophyta</taxon>
        <taxon>Tracheophyta</taxon>
        <taxon>Spermatophyta</taxon>
        <taxon>Magnoliopsida</taxon>
        <taxon>eudicotyledons</taxon>
        <taxon>Gunneridae</taxon>
        <taxon>Pentapetalae</taxon>
        <taxon>rosids</taxon>
        <taxon>malvids</taxon>
        <taxon>Brassicales</taxon>
        <taxon>Brassicaceae</taxon>
        <taxon>Brassiceae</taxon>
        <taxon>Brassica</taxon>
    </lineage>
</organism>
<protein>
    <submittedName>
        <fullName evidence="1">Uncharacterized protein</fullName>
    </submittedName>
</protein>
<name>A0A8X7VAG7_BRACI</name>
<dbReference type="AlphaFoldDB" id="A0A8X7VAG7"/>
<dbReference type="Proteomes" id="UP000886595">
    <property type="component" value="Unassembled WGS sequence"/>
</dbReference>
<dbReference type="EMBL" id="JAAMPC010000006">
    <property type="protein sequence ID" value="KAG2307626.1"/>
    <property type="molecule type" value="Genomic_DNA"/>
</dbReference>